<evidence type="ECO:0000313" key="2">
    <source>
        <dbReference type="Proteomes" id="UP000002489"/>
    </source>
</evidence>
<reference evidence="2" key="1">
    <citation type="journal article" date="2012" name="Mol. Plant Microbe Interact.">
        <title>A highly conserved effector in Fusarium oxysporum is required for full virulence on Arabidopsis.</title>
        <authorList>
            <person name="Thatcher L.F."/>
            <person name="Gardiner D.M."/>
            <person name="Kazan K."/>
            <person name="Manners J."/>
        </authorList>
    </citation>
    <scope>NUCLEOTIDE SEQUENCE [LARGE SCALE GENOMIC DNA]</scope>
    <source>
        <strain evidence="2">Fo5176</strain>
    </source>
</reference>
<sequence length="153" mass="17128">MKTIQQHRTALRMPLQNLDEEILSLEACVNENFNEFSKSIRPIQSVKGVPSVGDSLPVILAGLEQMNFDLGPIDYWAFEKIDFAIILGYYTGAAGYYAHPDFARTEAQLRQLGTGMIRGTCLIRELEEQIGQGESLETLQSTLISTESDKSRK</sequence>
<evidence type="ECO:0000313" key="1">
    <source>
        <dbReference type="EnsemblFungi" id="FOXG_14765P0"/>
    </source>
</evidence>
<name>A0A0D2YEM7_FUSOF</name>
<dbReference type="Proteomes" id="UP000002489">
    <property type="component" value="Unassembled WGS sequence"/>
</dbReference>
<gene>
    <name evidence="1" type="primary">28955903</name>
</gene>
<proteinExistence type="predicted"/>
<organism evidence="1 2">
    <name type="scientific">Fusarium oxysporum (strain Fo5176)</name>
    <name type="common">Fusarium vascular wilt</name>
    <dbReference type="NCBI Taxonomy" id="660025"/>
    <lineage>
        <taxon>Eukaryota</taxon>
        <taxon>Fungi</taxon>
        <taxon>Dikarya</taxon>
        <taxon>Ascomycota</taxon>
        <taxon>Pezizomycotina</taxon>
        <taxon>Sordariomycetes</taxon>
        <taxon>Hypocreomycetidae</taxon>
        <taxon>Hypocreales</taxon>
        <taxon>Nectriaceae</taxon>
        <taxon>Fusarium</taxon>
        <taxon>Fusarium oxysporum species complex</taxon>
    </lineage>
</organism>
<dbReference type="AlphaFoldDB" id="A0A0D2YEM7"/>
<accession>A0A0D2YEM7</accession>
<dbReference type="EnsemblFungi" id="FOXG_14765T0">
    <property type="protein sequence ID" value="FOXG_14765P0"/>
    <property type="gene ID" value="FOXG_14765"/>
</dbReference>
<reference evidence="1" key="2">
    <citation type="submission" date="2025-08" db="UniProtKB">
        <authorList>
            <consortium name="EnsemblFungi"/>
        </authorList>
    </citation>
    <scope>IDENTIFICATION</scope>
    <source>
        <strain evidence="1">4287 / CBS 123668 / FGSC 9935 / NRRL 34936</strain>
    </source>
</reference>
<protein>
    <submittedName>
        <fullName evidence="1">Uncharacterized protein</fullName>
    </submittedName>
</protein>
<dbReference type="VEuPathDB" id="FungiDB:FOXG_14765"/>